<name>A0A5C8PQ59_9HYPH</name>
<evidence type="ECO:0000313" key="2">
    <source>
        <dbReference type="Proteomes" id="UP000321638"/>
    </source>
</evidence>
<evidence type="ECO:0000313" key="1">
    <source>
        <dbReference type="EMBL" id="TXL77072.1"/>
    </source>
</evidence>
<dbReference type="OrthoDB" id="8477346at2"/>
<dbReference type="EMBL" id="VDUZ01000009">
    <property type="protein sequence ID" value="TXL77072.1"/>
    <property type="molecule type" value="Genomic_DNA"/>
</dbReference>
<comment type="caution">
    <text evidence="1">The sequence shown here is derived from an EMBL/GenBank/DDBJ whole genome shotgun (WGS) entry which is preliminary data.</text>
</comment>
<dbReference type="GO" id="GO:0032259">
    <property type="term" value="P:methylation"/>
    <property type="evidence" value="ECO:0007669"/>
    <property type="project" value="UniProtKB-KW"/>
</dbReference>
<dbReference type="Gene3D" id="3.40.50.150">
    <property type="entry name" value="Vaccinia Virus protein VP39"/>
    <property type="match status" value="1"/>
</dbReference>
<keyword evidence="2" id="KW-1185">Reference proteome</keyword>
<organism evidence="1 2">
    <name type="scientific">Vineibacter terrae</name>
    <dbReference type="NCBI Taxonomy" id="2586908"/>
    <lineage>
        <taxon>Bacteria</taxon>
        <taxon>Pseudomonadati</taxon>
        <taxon>Pseudomonadota</taxon>
        <taxon>Alphaproteobacteria</taxon>
        <taxon>Hyphomicrobiales</taxon>
        <taxon>Vineibacter</taxon>
    </lineage>
</organism>
<dbReference type="AlphaFoldDB" id="A0A5C8PQ59"/>
<proteinExistence type="predicted"/>
<dbReference type="SUPFAM" id="SSF53335">
    <property type="entry name" value="S-adenosyl-L-methionine-dependent methyltransferases"/>
    <property type="match status" value="1"/>
</dbReference>
<dbReference type="InterPro" id="IPR029063">
    <property type="entry name" value="SAM-dependent_MTases_sf"/>
</dbReference>
<dbReference type="Proteomes" id="UP000321638">
    <property type="component" value="Unassembled WGS sequence"/>
</dbReference>
<dbReference type="Pfam" id="PF13489">
    <property type="entry name" value="Methyltransf_23"/>
    <property type="match status" value="1"/>
</dbReference>
<reference evidence="1 2" key="1">
    <citation type="submission" date="2019-06" db="EMBL/GenBank/DDBJ databases">
        <title>New taxonomy in bacterial strain CC-CFT640, isolated from vineyard.</title>
        <authorList>
            <person name="Lin S.-Y."/>
            <person name="Tsai C.-F."/>
            <person name="Young C.-C."/>
        </authorList>
    </citation>
    <scope>NUCLEOTIDE SEQUENCE [LARGE SCALE GENOMIC DNA]</scope>
    <source>
        <strain evidence="1 2">CC-CFT640</strain>
    </source>
</reference>
<dbReference type="GO" id="GO:0008168">
    <property type="term" value="F:methyltransferase activity"/>
    <property type="evidence" value="ECO:0007669"/>
    <property type="project" value="UniProtKB-KW"/>
</dbReference>
<keyword evidence="1" id="KW-0489">Methyltransferase</keyword>
<sequence length="354" mass="40395">MRTIVNDAVKVAGTFEKDNGIRLPVSDDFLLPFLSPTSPGSQYWDGPPPGAASDRQRGRVLLQLHQVLDVLERSGVDLTGKSLLDIGTGNGMIPRLMLEFSVLGNAVGVDPFLDGEHQSSWQPHDRDSLFRELADYIESESPGELDFTRYRHLTGFEHFTLRPGRIAYKRGSAKQFRFAQLGAHDLAQLDETFDILYCKAIDHISDWDGIFRAARAASHDGSLFVIKHFSFFAYLGPHRYATTNIPWGHLLLSDAEYRRFATEFHSHRAKKMVEFYFSGLCYPRNTMHQLTEIARRNGFVLQASINEPMRHAHRIQKFIDLIPDFWDAVHGNHPSATEDEMLSGRYHFVFRRMA</sequence>
<gene>
    <name evidence="1" type="ORF">FHP25_09890</name>
</gene>
<protein>
    <submittedName>
        <fullName evidence="1">Methyltransferase domain-containing protein</fullName>
    </submittedName>
</protein>
<keyword evidence="1" id="KW-0808">Transferase</keyword>
<accession>A0A5C8PQ59</accession>